<dbReference type="Proteomes" id="UP000708805">
    <property type="component" value="Unassembled WGS sequence"/>
</dbReference>
<feature type="transmembrane region" description="Helical" evidence="1">
    <location>
        <begin position="92"/>
        <end position="112"/>
    </location>
</feature>
<name>A0A9X0ZWE6_NEIEL</name>
<feature type="transmembrane region" description="Helical" evidence="1">
    <location>
        <begin position="139"/>
        <end position="161"/>
    </location>
</feature>
<comment type="caution">
    <text evidence="2">The sequence shown here is derived from an EMBL/GenBank/DDBJ whole genome shotgun (WGS) entry which is preliminary data.</text>
</comment>
<organism evidence="2 3">
    <name type="scientific">Neisseria elongata subsp. nitroreducens</name>
    <dbReference type="NCBI Taxonomy" id="90367"/>
    <lineage>
        <taxon>Bacteria</taxon>
        <taxon>Pseudomonadati</taxon>
        <taxon>Pseudomonadota</taxon>
        <taxon>Betaproteobacteria</taxon>
        <taxon>Neisseriales</taxon>
        <taxon>Neisseriaceae</taxon>
        <taxon>Neisseria</taxon>
    </lineage>
</organism>
<dbReference type="EMBL" id="JAGJWT010000011">
    <property type="protein sequence ID" value="MBS9341277.1"/>
    <property type="molecule type" value="Genomic_DNA"/>
</dbReference>
<keyword evidence="1" id="KW-0472">Membrane</keyword>
<reference evidence="2" key="1">
    <citation type="submission" date="2021-04" db="EMBL/GenBank/DDBJ databases">
        <title>Genomic characterization of endocarditis-associated Neisseria elongata subsp. nitroreducens.</title>
        <authorList>
            <person name="Schorner M."/>
            <person name="Passarelli-Araujo H."/>
            <person name="Scheffer M."/>
            <person name="Barazzetti F."/>
            <person name="Martins J."/>
            <person name="Machado H."/>
            <person name="Palmeiro J."/>
            <person name="Bazzo M."/>
        </authorList>
    </citation>
    <scope>NUCLEOTIDE SEQUENCE</scope>
    <source>
        <strain evidence="2">Nel_M001</strain>
    </source>
</reference>
<sequence length="169" mass="19014">MSPKQILIVAIRLTVIIWIVKTLSTAIPLMDFASDNDIKFPVSEILGVFGFYSIVWLFLWFFPATTANFLLPEIHQKPQELPKNPAPWLTTGLILIGFYSLSLALADLTYLYSFYQIAQNGITASADSIWTMMMNQDKATMLAATVQTLIGILLIFGAPFISRQIRKHL</sequence>
<feature type="transmembrane region" description="Helical" evidence="1">
    <location>
        <begin position="49"/>
        <end position="71"/>
    </location>
</feature>
<protein>
    <submittedName>
        <fullName evidence="2">Uncharacterized protein</fullName>
    </submittedName>
</protein>
<proteinExistence type="predicted"/>
<evidence type="ECO:0000256" key="1">
    <source>
        <dbReference type="SAM" id="Phobius"/>
    </source>
</evidence>
<feature type="transmembrane region" description="Helical" evidence="1">
    <location>
        <begin position="7"/>
        <end position="29"/>
    </location>
</feature>
<accession>A0A9X0ZWE6</accession>
<keyword evidence="1" id="KW-1133">Transmembrane helix</keyword>
<dbReference type="RefSeq" id="WP_214038294.1">
    <property type="nucleotide sequence ID" value="NZ_JAGJWT010000011.1"/>
</dbReference>
<keyword evidence="1" id="KW-0812">Transmembrane</keyword>
<evidence type="ECO:0000313" key="2">
    <source>
        <dbReference type="EMBL" id="MBS9341277.1"/>
    </source>
</evidence>
<dbReference type="AlphaFoldDB" id="A0A9X0ZWE6"/>
<evidence type="ECO:0000313" key="3">
    <source>
        <dbReference type="Proteomes" id="UP000708805"/>
    </source>
</evidence>
<gene>
    <name evidence="2" type="ORF">J8641_10795</name>
</gene>